<sequence length="329" mass="35981">MNSSTMLTPARSAIRWEAHACLPLLPNQDMSAILRYRDSGFHHVSVNVGMDMTPVGDVMRVIAGFRQWLVEHPENIMLAGTLTDLQSAREQGKLAVSFDLEGSDMLLRDPAMVRLYADLGVRQMLLAYNRDNSCAGGCHGSGMGLTPLGREVVGAINAAGIVMDCSHTSKRASMEIIELSQRPVIFSHTNIKAVYDHPRTVDDEQIMACVESGGVIGLTGLGIFLGDPQASVEAFVRQIDYLAERAGTAHIGMGLDTELHPDVKDLSEDVNEEDWWPKEFYGGITGHRQLQPEALGQVADELLQRGYDTAQIDGIFGGNFMRVAQATWP</sequence>
<dbReference type="InterPro" id="IPR008257">
    <property type="entry name" value="Pept_M19"/>
</dbReference>
<dbReference type="Proteomes" id="UP000268004">
    <property type="component" value="Unassembled WGS sequence"/>
</dbReference>
<evidence type="ECO:0000313" key="2">
    <source>
        <dbReference type="Proteomes" id="UP000268004"/>
    </source>
</evidence>
<dbReference type="RefSeq" id="WP_122336204.1">
    <property type="nucleotide sequence ID" value="NZ_RBSD01000180.1"/>
</dbReference>
<reference evidence="1 2" key="1">
    <citation type="submission" date="2018-08" db="EMBL/GenBank/DDBJ databases">
        <title>Recombination of ecologically and evolutionarily significant loci maintains genetic cohesion in the Pseudomonas syringae species complex.</title>
        <authorList>
            <person name="Dillon M."/>
            <person name="Thakur S."/>
            <person name="Almeida R.N.D."/>
            <person name="Weir B.S."/>
            <person name="Guttman D.S."/>
        </authorList>
    </citation>
    <scope>NUCLEOTIDE SEQUENCE [LARGE SCALE GENOMIC DNA]</scope>
    <source>
        <strain evidence="1 2">ICMP 4996</strain>
    </source>
</reference>
<dbReference type="Gene3D" id="3.20.20.140">
    <property type="entry name" value="Metal-dependent hydrolases"/>
    <property type="match status" value="1"/>
</dbReference>
<comment type="caution">
    <text evidence="1">The sequence shown here is derived from an EMBL/GenBank/DDBJ whole genome shotgun (WGS) entry which is preliminary data.</text>
</comment>
<dbReference type="GO" id="GO:0006508">
    <property type="term" value="P:proteolysis"/>
    <property type="evidence" value="ECO:0007669"/>
    <property type="project" value="InterPro"/>
</dbReference>
<dbReference type="GO" id="GO:0070573">
    <property type="term" value="F:metallodipeptidase activity"/>
    <property type="evidence" value="ECO:0007669"/>
    <property type="project" value="InterPro"/>
</dbReference>
<dbReference type="PANTHER" id="PTHR10443">
    <property type="entry name" value="MICROSOMAL DIPEPTIDASE"/>
    <property type="match status" value="1"/>
</dbReference>
<dbReference type="EMBL" id="RBSD01000180">
    <property type="protein sequence ID" value="RMR81699.1"/>
    <property type="molecule type" value="Genomic_DNA"/>
</dbReference>
<dbReference type="PANTHER" id="PTHR10443:SF12">
    <property type="entry name" value="DIPEPTIDASE"/>
    <property type="match status" value="1"/>
</dbReference>
<dbReference type="AlphaFoldDB" id="A0A3M4Y0Q2"/>
<proteinExistence type="predicted"/>
<dbReference type="PROSITE" id="PS51365">
    <property type="entry name" value="RENAL_DIPEPTIDASE_2"/>
    <property type="match status" value="1"/>
</dbReference>
<protein>
    <submittedName>
        <fullName evidence="1">Membrane dipeptidase</fullName>
    </submittedName>
</protein>
<name>A0A3M4Y0Q2_9PSED</name>
<accession>A0A3M4Y0Q2</accession>
<dbReference type="SUPFAM" id="SSF51556">
    <property type="entry name" value="Metallo-dependent hydrolases"/>
    <property type="match status" value="1"/>
</dbReference>
<dbReference type="InterPro" id="IPR032466">
    <property type="entry name" value="Metal_Hydrolase"/>
</dbReference>
<evidence type="ECO:0000313" key="1">
    <source>
        <dbReference type="EMBL" id="RMR81699.1"/>
    </source>
</evidence>
<gene>
    <name evidence="1" type="ORF">ALP78_01627</name>
</gene>
<dbReference type="Pfam" id="PF01244">
    <property type="entry name" value="Peptidase_M19"/>
    <property type="match status" value="1"/>
</dbReference>
<organism evidence="1 2">
    <name type="scientific">Pseudomonas coronafaciens pv. striafaciens</name>
    <dbReference type="NCBI Taxonomy" id="235276"/>
    <lineage>
        <taxon>Bacteria</taxon>
        <taxon>Pseudomonadati</taxon>
        <taxon>Pseudomonadota</taxon>
        <taxon>Gammaproteobacteria</taxon>
        <taxon>Pseudomonadales</taxon>
        <taxon>Pseudomonadaceae</taxon>
        <taxon>Pseudomonas</taxon>
        <taxon>Pseudomonas coronafaciens</taxon>
    </lineage>
</organism>